<evidence type="ECO:0000313" key="2">
    <source>
        <dbReference type="EMBL" id="KAF3579570.1"/>
    </source>
</evidence>
<feature type="region of interest" description="Disordered" evidence="1">
    <location>
        <begin position="252"/>
        <end position="276"/>
    </location>
</feature>
<keyword evidence="3" id="KW-1185">Reference proteome</keyword>
<dbReference type="Proteomes" id="UP000266723">
    <property type="component" value="Unassembled WGS sequence"/>
</dbReference>
<name>A0ABQ7DQZ5_BRACR</name>
<feature type="region of interest" description="Disordered" evidence="1">
    <location>
        <begin position="130"/>
        <end position="233"/>
    </location>
</feature>
<sequence>MSSAITNAPTAYTGSYLDGSLLRARPPGFINYQGGRVHYNEMSPSPYHSEGGTLRVSSQKSLNPNHLGARNDLLSSNLKLARLGIPPQQHLVPPVPDLNHEDSLHQHQDQWIASPRRHRCVQAHNSASYEKDARFSSGTQHFPARAKESKRSRRTHVPATIHLWVPASRSQIPGPGSQVPYPGPESPATNLTWREDSRQRDGSFSDIQETLRVAHPRGSREQPEEVTKRHRQKENIYISSCARALVPGSLQVLKDKSPGPPREVASTPQQRSPFLLGPVTGLRTLYPADECQSSLKHQQVHLRRTLHHWEKPTWVTRPESKSCRPLKYKIKVLTRFTPKKKSEKGKQRPVHSKNAEMERLRTLVSIHPHEEVPNPTPTPTTKLRHRPLLLSLTPEFVQGATITMGMRLKAGIGLINLSMLVKTTYNPESSMQHGNSIVTSFGMVECEIPTERCISKPPDFGRACLRSSGFHESMTQGHPSIDGGLPPRGRLRYYIVESGQESMAEFNQCFHLLYLAWKLLLAANNMSKKSTPGPRIN</sequence>
<accession>A0ABQ7DQZ5</accession>
<feature type="compositionally biased region" description="Basic and acidic residues" evidence="1">
    <location>
        <begin position="193"/>
        <end position="203"/>
    </location>
</feature>
<dbReference type="EMBL" id="QGKV02000649">
    <property type="protein sequence ID" value="KAF3579570.1"/>
    <property type="molecule type" value="Genomic_DNA"/>
</dbReference>
<feature type="compositionally biased region" description="Basic and acidic residues" evidence="1">
    <location>
        <begin position="218"/>
        <end position="227"/>
    </location>
</feature>
<reference evidence="2 3" key="1">
    <citation type="journal article" date="2020" name="BMC Genomics">
        <title>Intraspecific diversification of the crop wild relative Brassica cretica Lam. using demographic model selection.</title>
        <authorList>
            <person name="Kioukis A."/>
            <person name="Michalopoulou V.A."/>
            <person name="Briers L."/>
            <person name="Pirintsos S."/>
            <person name="Studholme D.J."/>
            <person name="Pavlidis P."/>
            <person name="Sarris P.F."/>
        </authorList>
    </citation>
    <scope>NUCLEOTIDE SEQUENCE [LARGE SCALE GENOMIC DNA]</scope>
    <source>
        <strain evidence="3">cv. PFS-1207/04</strain>
    </source>
</reference>
<evidence type="ECO:0000313" key="3">
    <source>
        <dbReference type="Proteomes" id="UP000266723"/>
    </source>
</evidence>
<protein>
    <submittedName>
        <fullName evidence="2">Uncharacterized protein</fullName>
    </submittedName>
</protein>
<proteinExistence type="predicted"/>
<organism evidence="2 3">
    <name type="scientific">Brassica cretica</name>
    <name type="common">Mustard</name>
    <dbReference type="NCBI Taxonomy" id="69181"/>
    <lineage>
        <taxon>Eukaryota</taxon>
        <taxon>Viridiplantae</taxon>
        <taxon>Streptophyta</taxon>
        <taxon>Embryophyta</taxon>
        <taxon>Tracheophyta</taxon>
        <taxon>Spermatophyta</taxon>
        <taxon>Magnoliopsida</taxon>
        <taxon>eudicotyledons</taxon>
        <taxon>Gunneridae</taxon>
        <taxon>Pentapetalae</taxon>
        <taxon>rosids</taxon>
        <taxon>malvids</taxon>
        <taxon>Brassicales</taxon>
        <taxon>Brassicaceae</taxon>
        <taxon>Brassiceae</taxon>
        <taxon>Brassica</taxon>
    </lineage>
</organism>
<gene>
    <name evidence="2" type="ORF">DY000_02031646</name>
</gene>
<comment type="caution">
    <text evidence="2">The sequence shown here is derived from an EMBL/GenBank/DDBJ whole genome shotgun (WGS) entry which is preliminary data.</text>
</comment>
<evidence type="ECO:0000256" key="1">
    <source>
        <dbReference type="SAM" id="MobiDB-lite"/>
    </source>
</evidence>